<dbReference type="GeneID" id="52036663"/>
<name>A0AAX2UHD5_9BACT</name>
<evidence type="ECO:0008006" key="4">
    <source>
        <dbReference type="Google" id="ProtNLM"/>
    </source>
</evidence>
<accession>A0AAX2UHD5</accession>
<evidence type="ECO:0000313" key="2">
    <source>
        <dbReference type="EMBL" id="TNB55344.1"/>
    </source>
</evidence>
<proteinExistence type="predicted"/>
<feature type="coiled-coil region" evidence="1">
    <location>
        <begin position="71"/>
        <end position="115"/>
    </location>
</feature>
<reference evidence="2 3" key="1">
    <citation type="submission" date="2019-05" db="EMBL/GenBank/DDBJ databases">
        <title>Draft genomes of eight strains of Campylobacter helveticus isolated from cats and a dog in New Zealand.</title>
        <authorList>
            <person name="Bojanic K."/>
            <person name="Midwinter A.C."/>
            <person name="Biggs P.J."/>
            <person name="Acke E."/>
            <person name="Cornelius A.J."/>
            <person name="Marshall J.C."/>
        </authorList>
    </citation>
    <scope>NUCLEOTIDE SEQUENCE [LARGE SCALE GENOMIC DNA]</scope>
    <source>
        <strain evidence="2 3">ACP123b</strain>
    </source>
</reference>
<dbReference type="KEGG" id="chv:CHELV3228_0760"/>
<dbReference type="Proteomes" id="UP000306813">
    <property type="component" value="Unassembled WGS sequence"/>
</dbReference>
<dbReference type="RefSeq" id="WP_082199608.1">
    <property type="nucleotide sequence ID" value="NZ_CP020478.1"/>
</dbReference>
<dbReference type="EMBL" id="VDBS01000079">
    <property type="protein sequence ID" value="TNB55344.1"/>
    <property type="molecule type" value="Genomic_DNA"/>
</dbReference>
<protein>
    <recommendedName>
        <fullName evidence="4">Transcriptional regulator</fullName>
    </recommendedName>
</protein>
<organism evidence="2 3">
    <name type="scientific">Campylobacter helveticus</name>
    <dbReference type="NCBI Taxonomy" id="28898"/>
    <lineage>
        <taxon>Bacteria</taxon>
        <taxon>Pseudomonadati</taxon>
        <taxon>Campylobacterota</taxon>
        <taxon>Epsilonproteobacteria</taxon>
        <taxon>Campylobacterales</taxon>
        <taxon>Campylobacteraceae</taxon>
        <taxon>Campylobacter</taxon>
    </lineage>
</organism>
<keyword evidence="1" id="KW-0175">Coiled coil</keyword>
<evidence type="ECO:0000256" key="1">
    <source>
        <dbReference type="SAM" id="Coils"/>
    </source>
</evidence>
<evidence type="ECO:0000313" key="3">
    <source>
        <dbReference type="Proteomes" id="UP000306813"/>
    </source>
</evidence>
<sequence length="115" mass="13407">MDKENFKKLFVEAGFKNKQELAKALNLSYSCVTQWGCGDVKFPPYLKVVLEWAIKAKKYDEALKKGFESLKEVAEDNAGDEKSELERLRLENAKMREELENYEDLKRALKRALEE</sequence>
<dbReference type="AlphaFoldDB" id="A0AAX2UHD5"/>
<gene>
    <name evidence="2" type="ORF">FDW42_09275</name>
</gene>
<comment type="caution">
    <text evidence="2">The sequence shown here is derived from an EMBL/GenBank/DDBJ whole genome shotgun (WGS) entry which is preliminary data.</text>
</comment>